<dbReference type="RefSeq" id="WP_101471222.1">
    <property type="nucleotide sequence ID" value="NZ_PJND01000007.1"/>
</dbReference>
<protein>
    <recommendedName>
        <fullName evidence="5">Lipoprotein</fullName>
    </recommendedName>
</protein>
<dbReference type="Proteomes" id="UP000233767">
    <property type="component" value="Unassembled WGS sequence"/>
</dbReference>
<comment type="caution">
    <text evidence="2">The sequence shown here is derived from an EMBL/GenBank/DDBJ whole genome shotgun (WGS) entry which is preliminary data.</text>
</comment>
<proteinExistence type="predicted"/>
<evidence type="ECO:0000313" key="2">
    <source>
        <dbReference type="EMBL" id="RLJ35233.1"/>
    </source>
</evidence>
<reference evidence="1 3" key="1">
    <citation type="submission" date="2017-12" db="EMBL/GenBank/DDBJ databases">
        <title>Genomic Encyclopedia of Type Strains, Phase III (KMG-III): the genomes of soil and plant-associated and newly described type strains.</title>
        <authorList>
            <person name="Whitman W."/>
        </authorList>
    </citation>
    <scope>NUCLEOTIDE SEQUENCE [LARGE SCALE GENOMIC DNA]</scope>
    <source>
        <strain evidence="1 3">IP-10</strain>
    </source>
</reference>
<evidence type="ECO:0000313" key="1">
    <source>
        <dbReference type="EMBL" id="PKW29266.1"/>
    </source>
</evidence>
<dbReference type="EMBL" id="RCCB01000010">
    <property type="protein sequence ID" value="RLJ35233.1"/>
    <property type="molecule type" value="Genomic_DNA"/>
</dbReference>
<evidence type="ECO:0000313" key="3">
    <source>
        <dbReference type="Proteomes" id="UP000233767"/>
    </source>
</evidence>
<keyword evidence="3" id="KW-1185">Reference proteome</keyword>
<accession>A0A497VEV7</accession>
<organism evidence="2 4">
    <name type="scientific">Flavobacterium lindanitolerans</name>
    <dbReference type="NCBI Taxonomy" id="428988"/>
    <lineage>
        <taxon>Bacteria</taxon>
        <taxon>Pseudomonadati</taxon>
        <taxon>Bacteroidota</taxon>
        <taxon>Flavobacteriia</taxon>
        <taxon>Flavobacteriales</taxon>
        <taxon>Flavobacteriaceae</taxon>
        <taxon>Flavobacterium</taxon>
    </lineage>
</organism>
<dbReference type="AlphaFoldDB" id="A0A497VEV7"/>
<evidence type="ECO:0008006" key="5">
    <source>
        <dbReference type="Google" id="ProtNLM"/>
    </source>
</evidence>
<evidence type="ECO:0000313" key="4">
    <source>
        <dbReference type="Proteomes" id="UP000275027"/>
    </source>
</evidence>
<sequence length="192" mass="22150">MKNNLWIMMLLAALFFSCSKKVYVKNDYHLFEENFTLAPDALLRTDGVYVLESIWNKDTGERKADEHIFYKFYNTGQANLTVDLDSKIKTEEDYLESIKEHIASTNKAGFKTHLEGYYRLQGNKIVIERITIPRDVAVYSYGYVESGKLVIVTETIEGKGKFSDKHFTDNYKATYVFVPLEKSGLSNLKPGW</sequence>
<dbReference type="Proteomes" id="UP000275027">
    <property type="component" value="Unassembled WGS sequence"/>
</dbReference>
<name>A0A497VEV7_9FLAO</name>
<gene>
    <name evidence="1" type="ORF">B0G92_0897</name>
    <name evidence="2" type="ORF">CLV50_0608</name>
</gene>
<dbReference type="PROSITE" id="PS51257">
    <property type="entry name" value="PROKAR_LIPOPROTEIN"/>
    <property type="match status" value="1"/>
</dbReference>
<dbReference type="EMBL" id="PJND01000007">
    <property type="protein sequence ID" value="PKW29266.1"/>
    <property type="molecule type" value="Genomic_DNA"/>
</dbReference>
<reference evidence="2 4" key="2">
    <citation type="submission" date="2018-10" db="EMBL/GenBank/DDBJ databases">
        <title>Genomic Encyclopedia of Archaeal and Bacterial Type Strains, Phase II (KMG-II): from individual species to whole genera.</title>
        <authorList>
            <person name="Goeker M."/>
        </authorList>
    </citation>
    <scope>NUCLEOTIDE SEQUENCE [LARGE SCALE GENOMIC DNA]</scope>
    <source>
        <strain evidence="2 4">DSM 21886</strain>
    </source>
</reference>